<accession>E0XTS5</accession>
<name>E0XTS5_9PROT</name>
<protein>
    <submittedName>
        <fullName evidence="1">Uncharacterized protein</fullName>
    </submittedName>
</protein>
<dbReference type="EMBL" id="GU474875">
    <property type="protein sequence ID" value="ADI17816.1"/>
    <property type="molecule type" value="Genomic_DNA"/>
</dbReference>
<proteinExistence type="predicted"/>
<sequence>MFTASFFCLSFIGSVRYFGQNRLWNPFSGHLKHDAHKKVSFAYLR</sequence>
<evidence type="ECO:0000313" key="1">
    <source>
        <dbReference type="EMBL" id="ADI17816.1"/>
    </source>
</evidence>
<reference evidence="1" key="1">
    <citation type="journal article" date="2011" name="Environ. Microbiol.">
        <title>Time-series analyses of Monterey Bay coastal microbial picoplankton using a 'genome proxy' microarray.</title>
        <authorList>
            <person name="Rich V.I."/>
            <person name="Pham V.D."/>
            <person name="Eppley J."/>
            <person name="Shi Y."/>
            <person name="DeLong E.F."/>
        </authorList>
    </citation>
    <scope>NUCLEOTIDE SEQUENCE</scope>
</reference>
<organism evidence="1">
    <name type="scientific">uncultured Rhodospirillales bacterium HF0200_01O14</name>
    <dbReference type="NCBI Taxonomy" id="710787"/>
    <lineage>
        <taxon>Bacteria</taxon>
        <taxon>Pseudomonadati</taxon>
        <taxon>Pseudomonadota</taxon>
        <taxon>Alphaproteobacteria</taxon>
        <taxon>Rhodospirillales</taxon>
        <taxon>environmental samples</taxon>
    </lineage>
</organism>
<dbReference type="AlphaFoldDB" id="E0XTS5"/>